<evidence type="ECO:0000313" key="2">
    <source>
        <dbReference type="EMBL" id="PFG16193.1"/>
    </source>
</evidence>
<protein>
    <recommendedName>
        <fullName evidence="4">Lipoprotein</fullName>
    </recommendedName>
</protein>
<feature type="chain" id="PRO_5013287146" description="Lipoprotein" evidence="1">
    <location>
        <begin position="21"/>
        <end position="132"/>
    </location>
</feature>
<comment type="caution">
    <text evidence="2">The sequence shown here is derived from an EMBL/GenBank/DDBJ whole genome shotgun (WGS) entry which is preliminary data.</text>
</comment>
<keyword evidence="3" id="KW-1185">Reference proteome</keyword>
<proteinExistence type="predicted"/>
<evidence type="ECO:0008006" key="4">
    <source>
        <dbReference type="Google" id="ProtNLM"/>
    </source>
</evidence>
<dbReference type="RefSeq" id="WP_143483548.1">
    <property type="nucleotide sequence ID" value="NZ_PDJC01000001.1"/>
</dbReference>
<organism evidence="2 3">
    <name type="scientific">Propionicimonas paludicola</name>
    <dbReference type="NCBI Taxonomy" id="185243"/>
    <lineage>
        <taxon>Bacteria</taxon>
        <taxon>Bacillati</taxon>
        <taxon>Actinomycetota</taxon>
        <taxon>Actinomycetes</taxon>
        <taxon>Propionibacteriales</taxon>
        <taxon>Nocardioidaceae</taxon>
        <taxon>Propionicimonas</taxon>
    </lineage>
</organism>
<evidence type="ECO:0000313" key="3">
    <source>
        <dbReference type="Proteomes" id="UP000226079"/>
    </source>
</evidence>
<keyword evidence="1" id="KW-0732">Signal</keyword>
<accession>A0A2A9CP68</accession>
<sequence>MLRRVLLLCLIPLLTGCAQLTGTSEWTSITADYSGSGQSSKVTVTPTRISVKAGKVSNARDLPDGAWTGLTTAVRALAGASATKDCKDGQVIVIQAYAGEKVQQSIRATSCEAGDSMAKAQAALDTLLSYVR</sequence>
<reference evidence="2 3" key="1">
    <citation type="submission" date="2017-10" db="EMBL/GenBank/DDBJ databases">
        <title>Sequencing the genomes of 1000 actinobacteria strains.</title>
        <authorList>
            <person name="Klenk H.-P."/>
        </authorList>
    </citation>
    <scope>NUCLEOTIDE SEQUENCE [LARGE SCALE GENOMIC DNA]</scope>
    <source>
        <strain evidence="2 3">DSM 15597</strain>
    </source>
</reference>
<feature type="signal peptide" evidence="1">
    <location>
        <begin position="1"/>
        <end position="20"/>
    </location>
</feature>
<evidence type="ECO:0000256" key="1">
    <source>
        <dbReference type="SAM" id="SignalP"/>
    </source>
</evidence>
<dbReference type="EMBL" id="PDJC01000001">
    <property type="protein sequence ID" value="PFG16193.1"/>
    <property type="molecule type" value="Genomic_DNA"/>
</dbReference>
<gene>
    <name evidence="2" type="ORF">ATK74_0725</name>
</gene>
<dbReference type="AlphaFoldDB" id="A0A2A9CP68"/>
<name>A0A2A9CP68_9ACTN</name>
<dbReference type="PROSITE" id="PS51257">
    <property type="entry name" value="PROKAR_LIPOPROTEIN"/>
    <property type="match status" value="1"/>
</dbReference>
<dbReference type="Proteomes" id="UP000226079">
    <property type="component" value="Unassembled WGS sequence"/>
</dbReference>